<dbReference type="OMA" id="AHKWTYE"/>
<evidence type="ECO:0000313" key="11">
    <source>
        <dbReference type="EMBL" id="EIW79056.1"/>
    </source>
</evidence>
<evidence type="ECO:0000256" key="4">
    <source>
        <dbReference type="ARBA" id="ARBA00022618"/>
    </source>
</evidence>
<dbReference type="GO" id="GO:0000444">
    <property type="term" value="C:MIS12/MIND type complex"/>
    <property type="evidence" value="ECO:0007669"/>
    <property type="project" value="InterPro"/>
</dbReference>
<dbReference type="GeneID" id="19198628"/>
<evidence type="ECO:0000256" key="1">
    <source>
        <dbReference type="ARBA" id="ARBA00004123"/>
    </source>
</evidence>
<dbReference type="GO" id="GO:0007059">
    <property type="term" value="P:chromosome segregation"/>
    <property type="evidence" value="ECO:0007669"/>
    <property type="project" value="TreeGrafter"/>
</dbReference>
<evidence type="ECO:0000313" key="12">
    <source>
        <dbReference type="Proteomes" id="UP000053558"/>
    </source>
</evidence>
<keyword evidence="8" id="KW-0131">Cell cycle</keyword>
<dbReference type="Pfam" id="PF03980">
    <property type="entry name" value="Nnf1"/>
    <property type="match status" value="1"/>
</dbReference>
<dbReference type="PANTHER" id="PTHR15459">
    <property type="entry name" value="POLYAMINE-MODULATED FACTOR 1"/>
    <property type="match status" value="1"/>
</dbReference>
<dbReference type="AlphaFoldDB" id="A0A5M3MJ37"/>
<keyword evidence="6" id="KW-0995">Kinetochore</keyword>
<evidence type="ECO:0000256" key="8">
    <source>
        <dbReference type="ARBA" id="ARBA00023306"/>
    </source>
</evidence>
<sequence>MSSSSSTTDSKRWTAFHSALQVAIQQAAHKWSYEDFAQCFSVWCSEDPEGAQAVFNAVSRHMESQVTASCETLFSEQHAREGVNILHAVVTEARVRKKQGETDRLDIWRESLDPRSAVRARGVRVMEAEVERLRATLSRMEQENLTLSRQIKEDDANAQEAEEKANELLDLFDDVYEKWSKLPQDDISLWTLQAAEALDATETP</sequence>
<dbReference type="GO" id="GO:0005634">
    <property type="term" value="C:nucleus"/>
    <property type="evidence" value="ECO:0007669"/>
    <property type="project" value="UniProtKB-SubCell"/>
</dbReference>
<accession>A0A5M3MJ37</accession>
<dbReference type="Proteomes" id="UP000053558">
    <property type="component" value="Unassembled WGS sequence"/>
</dbReference>
<keyword evidence="7" id="KW-0539">Nucleus</keyword>
<proteinExistence type="predicted"/>
<evidence type="ECO:0000256" key="5">
    <source>
        <dbReference type="ARBA" id="ARBA00022776"/>
    </source>
</evidence>
<organism evidence="11 12">
    <name type="scientific">Coniophora puteana (strain RWD-64-598)</name>
    <name type="common">Brown rot fungus</name>
    <dbReference type="NCBI Taxonomy" id="741705"/>
    <lineage>
        <taxon>Eukaryota</taxon>
        <taxon>Fungi</taxon>
        <taxon>Dikarya</taxon>
        <taxon>Basidiomycota</taxon>
        <taxon>Agaricomycotina</taxon>
        <taxon>Agaricomycetes</taxon>
        <taxon>Agaricomycetidae</taxon>
        <taxon>Boletales</taxon>
        <taxon>Coniophorineae</taxon>
        <taxon>Coniophoraceae</taxon>
        <taxon>Coniophora</taxon>
    </lineage>
</organism>
<evidence type="ECO:0000256" key="10">
    <source>
        <dbReference type="SAM" id="Coils"/>
    </source>
</evidence>
<evidence type="ECO:0000256" key="7">
    <source>
        <dbReference type="ARBA" id="ARBA00023242"/>
    </source>
</evidence>
<dbReference type="EMBL" id="JH711581">
    <property type="protein sequence ID" value="EIW79056.1"/>
    <property type="molecule type" value="Genomic_DNA"/>
</dbReference>
<reference evidence="12" key="1">
    <citation type="journal article" date="2012" name="Science">
        <title>The Paleozoic origin of enzymatic lignin decomposition reconstructed from 31 fungal genomes.</title>
        <authorList>
            <person name="Floudas D."/>
            <person name="Binder M."/>
            <person name="Riley R."/>
            <person name="Barry K."/>
            <person name="Blanchette R.A."/>
            <person name="Henrissat B."/>
            <person name="Martinez A.T."/>
            <person name="Otillar R."/>
            <person name="Spatafora J.W."/>
            <person name="Yadav J.S."/>
            <person name="Aerts A."/>
            <person name="Benoit I."/>
            <person name="Boyd A."/>
            <person name="Carlson A."/>
            <person name="Copeland A."/>
            <person name="Coutinho P.M."/>
            <person name="de Vries R.P."/>
            <person name="Ferreira P."/>
            <person name="Findley K."/>
            <person name="Foster B."/>
            <person name="Gaskell J."/>
            <person name="Glotzer D."/>
            <person name="Gorecki P."/>
            <person name="Heitman J."/>
            <person name="Hesse C."/>
            <person name="Hori C."/>
            <person name="Igarashi K."/>
            <person name="Jurgens J.A."/>
            <person name="Kallen N."/>
            <person name="Kersten P."/>
            <person name="Kohler A."/>
            <person name="Kuees U."/>
            <person name="Kumar T.K.A."/>
            <person name="Kuo A."/>
            <person name="LaButti K."/>
            <person name="Larrondo L.F."/>
            <person name="Lindquist E."/>
            <person name="Ling A."/>
            <person name="Lombard V."/>
            <person name="Lucas S."/>
            <person name="Lundell T."/>
            <person name="Martin R."/>
            <person name="McLaughlin D.J."/>
            <person name="Morgenstern I."/>
            <person name="Morin E."/>
            <person name="Murat C."/>
            <person name="Nagy L.G."/>
            <person name="Nolan M."/>
            <person name="Ohm R.A."/>
            <person name="Patyshakuliyeva A."/>
            <person name="Rokas A."/>
            <person name="Ruiz-Duenas F.J."/>
            <person name="Sabat G."/>
            <person name="Salamov A."/>
            <person name="Samejima M."/>
            <person name="Schmutz J."/>
            <person name="Slot J.C."/>
            <person name="St John F."/>
            <person name="Stenlid J."/>
            <person name="Sun H."/>
            <person name="Sun S."/>
            <person name="Syed K."/>
            <person name="Tsang A."/>
            <person name="Wiebenga A."/>
            <person name="Young D."/>
            <person name="Pisabarro A."/>
            <person name="Eastwood D.C."/>
            <person name="Martin F."/>
            <person name="Cullen D."/>
            <person name="Grigoriev I.V."/>
            <person name="Hibbett D.S."/>
        </authorList>
    </citation>
    <scope>NUCLEOTIDE SEQUENCE [LARGE SCALE GENOMIC DNA]</scope>
    <source>
        <strain evidence="12">RWD-64-598 SS2</strain>
    </source>
</reference>
<keyword evidence="3" id="KW-0158">Chromosome</keyword>
<dbReference type="InterPro" id="IPR007128">
    <property type="entry name" value="PMF1/Nnf1"/>
</dbReference>
<keyword evidence="12" id="KW-1185">Reference proteome</keyword>
<feature type="coiled-coil region" evidence="10">
    <location>
        <begin position="123"/>
        <end position="178"/>
    </location>
</feature>
<name>A0A5M3MJ37_CONPW</name>
<keyword evidence="5" id="KW-0498">Mitosis</keyword>
<keyword evidence="10" id="KW-0175">Coiled coil</keyword>
<dbReference type="RefSeq" id="XP_007770786.1">
    <property type="nucleotide sequence ID" value="XM_007772596.1"/>
</dbReference>
<keyword evidence="9" id="KW-0137">Centromere</keyword>
<evidence type="ECO:0000256" key="9">
    <source>
        <dbReference type="ARBA" id="ARBA00023328"/>
    </source>
</evidence>
<evidence type="ECO:0000256" key="2">
    <source>
        <dbReference type="ARBA" id="ARBA00004629"/>
    </source>
</evidence>
<comment type="caution">
    <text evidence="11">The sequence shown here is derived from an EMBL/GenBank/DDBJ whole genome shotgun (WGS) entry which is preliminary data.</text>
</comment>
<protein>
    <recommendedName>
        <fullName evidence="13">Nnf1-domain-containing protein</fullName>
    </recommendedName>
</protein>
<dbReference type="GO" id="GO:0051301">
    <property type="term" value="P:cell division"/>
    <property type="evidence" value="ECO:0007669"/>
    <property type="project" value="UniProtKB-KW"/>
</dbReference>
<dbReference type="KEGG" id="cput:CONPUDRAFT_107112"/>
<dbReference type="OrthoDB" id="18453at2759"/>
<gene>
    <name evidence="11" type="ORF">CONPUDRAFT_107112</name>
</gene>
<evidence type="ECO:0008006" key="13">
    <source>
        <dbReference type="Google" id="ProtNLM"/>
    </source>
</evidence>
<dbReference type="PANTHER" id="PTHR15459:SF3">
    <property type="entry name" value="POLYAMINE-MODULATED FACTOR 1"/>
    <property type="match status" value="1"/>
</dbReference>
<evidence type="ECO:0000256" key="6">
    <source>
        <dbReference type="ARBA" id="ARBA00022838"/>
    </source>
</evidence>
<keyword evidence="4" id="KW-0132">Cell division</keyword>
<evidence type="ECO:0000256" key="3">
    <source>
        <dbReference type="ARBA" id="ARBA00022454"/>
    </source>
</evidence>
<comment type="subcellular location">
    <subcellularLocation>
        <location evidence="2">Chromosome</location>
        <location evidence="2">Centromere</location>
        <location evidence="2">Kinetochore</location>
    </subcellularLocation>
    <subcellularLocation>
        <location evidence="1">Nucleus</location>
    </subcellularLocation>
</comment>